<reference evidence="1" key="1">
    <citation type="journal article" date="2023" name="IScience">
        <title>Live-bearing cockroach genome reveals convergent evolutionary mechanisms linked to viviparity in insects and beyond.</title>
        <authorList>
            <person name="Fouks B."/>
            <person name="Harrison M.C."/>
            <person name="Mikhailova A.A."/>
            <person name="Marchal E."/>
            <person name="English S."/>
            <person name="Carruthers M."/>
            <person name="Jennings E.C."/>
            <person name="Chiamaka E.L."/>
            <person name="Frigard R.A."/>
            <person name="Pippel M."/>
            <person name="Attardo G.M."/>
            <person name="Benoit J.B."/>
            <person name="Bornberg-Bauer E."/>
            <person name="Tobe S.S."/>
        </authorList>
    </citation>
    <scope>NUCLEOTIDE SEQUENCE</scope>
    <source>
        <strain evidence="1">Stay&amp;Tobe</strain>
    </source>
</reference>
<evidence type="ECO:0000313" key="2">
    <source>
        <dbReference type="Proteomes" id="UP001233999"/>
    </source>
</evidence>
<dbReference type="AlphaFoldDB" id="A0AAD8EDG6"/>
<evidence type="ECO:0000313" key="1">
    <source>
        <dbReference type="EMBL" id="KAJ9585777.1"/>
    </source>
</evidence>
<keyword evidence="2" id="KW-1185">Reference proteome</keyword>
<organism evidence="1 2">
    <name type="scientific">Diploptera punctata</name>
    <name type="common">Pacific beetle cockroach</name>
    <dbReference type="NCBI Taxonomy" id="6984"/>
    <lineage>
        <taxon>Eukaryota</taxon>
        <taxon>Metazoa</taxon>
        <taxon>Ecdysozoa</taxon>
        <taxon>Arthropoda</taxon>
        <taxon>Hexapoda</taxon>
        <taxon>Insecta</taxon>
        <taxon>Pterygota</taxon>
        <taxon>Neoptera</taxon>
        <taxon>Polyneoptera</taxon>
        <taxon>Dictyoptera</taxon>
        <taxon>Blattodea</taxon>
        <taxon>Blaberoidea</taxon>
        <taxon>Blaberidae</taxon>
        <taxon>Diplopterinae</taxon>
        <taxon>Diploptera</taxon>
    </lineage>
</organism>
<dbReference type="EMBL" id="JASPKZ010007249">
    <property type="protein sequence ID" value="KAJ9585777.1"/>
    <property type="molecule type" value="Genomic_DNA"/>
</dbReference>
<dbReference type="GO" id="GO:0003676">
    <property type="term" value="F:nucleic acid binding"/>
    <property type="evidence" value="ECO:0007669"/>
    <property type="project" value="InterPro"/>
</dbReference>
<dbReference type="InterPro" id="IPR036397">
    <property type="entry name" value="RNaseH_sf"/>
</dbReference>
<protein>
    <recommendedName>
        <fullName evidence="3">Transposase</fullName>
    </recommendedName>
</protein>
<dbReference type="Gene3D" id="3.30.420.10">
    <property type="entry name" value="Ribonuclease H-like superfamily/Ribonuclease H"/>
    <property type="match status" value="1"/>
</dbReference>
<comment type="caution">
    <text evidence="1">The sequence shown here is derived from an EMBL/GenBank/DDBJ whole genome shotgun (WGS) entry which is preliminary data.</text>
</comment>
<proteinExistence type="predicted"/>
<sequence length="105" mass="11940">MDKASSHTARSSQRYYSQKLDETGIHIIPFNRVPVKSLDTSPMDFCGFGLLKQGLASRRPITVKGLWKICQEVWADIPVPVLQCSLLQWNLRCRAVVHVHGQHIE</sequence>
<gene>
    <name evidence="1" type="ORF">L9F63_002414</name>
</gene>
<reference evidence="1" key="2">
    <citation type="submission" date="2023-05" db="EMBL/GenBank/DDBJ databases">
        <authorList>
            <person name="Fouks B."/>
        </authorList>
    </citation>
    <scope>NUCLEOTIDE SEQUENCE</scope>
    <source>
        <strain evidence="1">Stay&amp;Tobe</strain>
        <tissue evidence="1">Testes</tissue>
    </source>
</reference>
<name>A0AAD8EDG6_DIPPU</name>
<evidence type="ECO:0008006" key="3">
    <source>
        <dbReference type="Google" id="ProtNLM"/>
    </source>
</evidence>
<accession>A0AAD8EDG6</accession>
<dbReference type="Proteomes" id="UP001233999">
    <property type="component" value="Unassembled WGS sequence"/>
</dbReference>